<feature type="region of interest" description="Disordered" evidence="7">
    <location>
        <begin position="97"/>
        <end position="126"/>
    </location>
</feature>
<dbReference type="OMA" id="DSEDQIH"/>
<reference evidence="9 10" key="1">
    <citation type="journal article" date="2007" name="Nature">
        <title>Evolution of genes and genomes on the Drosophila phylogeny.</title>
        <authorList>
            <consortium name="Drosophila 12 Genomes Consortium"/>
            <person name="Clark A.G."/>
            <person name="Eisen M.B."/>
            <person name="Smith D.R."/>
            <person name="Bergman C.M."/>
            <person name="Oliver B."/>
            <person name="Markow T.A."/>
            <person name="Kaufman T.C."/>
            <person name="Kellis M."/>
            <person name="Gelbart W."/>
            <person name="Iyer V.N."/>
            <person name="Pollard D.A."/>
            <person name="Sackton T.B."/>
            <person name="Larracuente A.M."/>
            <person name="Singh N.D."/>
            <person name="Abad J.P."/>
            <person name="Abt D.N."/>
            <person name="Adryan B."/>
            <person name="Aguade M."/>
            <person name="Akashi H."/>
            <person name="Anderson W.W."/>
            <person name="Aquadro C.F."/>
            <person name="Ardell D.H."/>
            <person name="Arguello R."/>
            <person name="Artieri C.G."/>
            <person name="Barbash D.A."/>
            <person name="Barker D."/>
            <person name="Barsanti P."/>
            <person name="Batterham P."/>
            <person name="Batzoglou S."/>
            <person name="Begun D."/>
            <person name="Bhutkar A."/>
            <person name="Blanco E."/>
            <person name="Bosak S.A."/>
            <person name="Bradley R.K."/>
            <person name="Brand A.D."/>
            <person name="Brent M.R."/>
            <person name="Brooks A.N."/>
            <person name="Brown R.H."/>
            <person name="Butlin R.K."/>
            <person name="Caggese C."/>
            <person name="Calvi B.R."/>
            <person name="Bernardo de Carvalho A."/>
            <person name="Caspi A."/>
            <person name="Castrezana S."/>
            <person name="Celniker S.E."/>
            <person name="Chang J.L."/>
            <person name="Chapple C."/>
            <person name="Chatterji S."/>
            <person name="Chinwalla A."/>
            <person name="Civetta A."/>
            <person name="Clifton S.W."/>
            <person name="Comeron J.M."/>
            <person name="Costello J.C."/>
            <person name="Coyne J.A."/>
            <person name="Daub J."/>
            <person name="David R.G."/>
            <person name="Delcher A.L."/>
            <person name="Delehaunty K."/>
            <person name="Do C.B."/>
            <person name="Ebling H."/>
            <person name="Edwards K."/>
            <person name="Eickbush T."/>
            <person name="Evans J.D."/>
            <person name="Filipski A."/>
            <person name="Findeiss S."/>
            <person name="Freyhult E."/>
            <person name="Fulton L."/>
            <person name="Fulton R."/>
            <person name="Garcia A.C."/>
            <person name="Gardiner A."/>
            <person name="Garfield D.A."/>
            <person name="Garvin B.E."/>
            <person name="Gibson G."/>
            <person name="Gilbert D."/>
            <person name="Gnerre S."/>
            <person name="Godfrey J."/>
            <person name="Good R."/>
            <person name="Gotea V."/>
            <person name="Gravely B."/>
            <person name="Greenberg A.J."/>
            <person name="Griffiths-Jones S."/>
            <person name="Gross S."/>
            <person name="Guigo R."/>
            <person name="Gustafson E.A."/>
            <person name="Haerty W."/>
            <person name="Hahn M.W."/>
            <person name="Halligan D.L."/>
            <person name="Halpern A.L."/>
            <person name="Halter G.M."/>
            <person name="Han M.V."/>
            <person name="Heger A."/>
            <person name="Hillier L."/>
            <person name="Hinrichs A.S."/>
            <person name="Holmes I."/>
            <person name="Hoskins R.A."/>
            <person name="Hubisz M.J."/>
            <person name="Hultmark D."/>
            <person name="Huntley M.A."/>
            <person name="Jaffe D.B."/>
            <person name="Jagadeeshan S."/>
            <person name="Jeck W.R."/>
            <person name="Johnson J."/>
            <person name="Jones C.D."/>
            <person name="Jordan W.C."/>
            <person name="Karpen G.H."/>
            <person name="Kataoka E."/>
            <person name="Keightley P.D."/>
            <person name="Kheradpour P."/>
            <person name="Kirkness E.F."/>
            <person name="Koerich L.B."/>
            <person name="Kristiansen K."/>
            <person name="Kudrna D."/>
            <person name="Kulathinal R.J."/>
            <person name="Kumar S."/>
            <person name="Kwok R."/>
            <person name="Lander E."/>
            <person name="Langley C.H."/>
            <person name="Lapoint R."/>
            <person name="Lazzaro B.P."/>
            <person name="Lee S.J."/>
            <person name="Levesque L."/>
            <person name="Li R."/>
            <person name="Lin C.F."/>
            <person name="Lin M.F."/>
            <person name="Lindblad-Toh K."/>
            <person name="Llopart A."/>
            <person name="Long M."/>
            <person name="Low L."/>
            <person name="Lozovsky E."/>
            <person name="Lu J."/>
            <person name="Luo M."/>
            <person name="Machado C.A."/>
            <person name="Makalowski W."/>
            <person name="Marzo M."/>
            <person name="Matsuda M."/>
            <person name="Matzkin L."/>
            <person name="McAllister B."/>
            <person name="McBride C.S."/>
            <person name="McKernan B."/>
            <person name="McKernan K."/>
            <person name="Mendez-Lago M."/>
            <person name="Minx P."/>
            <person name="Mollenhauer M.U."/>
            <person name="Montooth K."/>
            <person name="Mount S.M."/>
            <person name="Mu X."/>
            <person name="Myers E."/>
            <person name="Negre B."/>
            <person name="Newfeld S."/>
            <person name="Nielsen R."/>
            <person name="Noor M.A."/>
            <person name="O'Grady P."/>
            <person name="Pachter L."/>
            <person name="Papaceit M."/>
            <person name="Parisi M.J."/>
            <person name="Parisi M."/>
            <person name="Parts L."/>
            <person name="Pedersen J.S."/>
            <person name="Pesole G."/>
            <person name="Phillippy A.M."/>
            <person name="Ponting C.P."/>
            <person name="Pop M."/>
            <person name="Porcelli D."/>
            <person name="Powell J.R."/>
            <person name="Prohaska S."/>
            <person name="Pruitt K."/>
            <person name="Puig M."/>
            <person name="Quesneville H."/>
            <person name="Ram K.R."/>
            <person name="Rand D."/>
            <person name="Rasmussen M.D."/>
            <person name="Reed L.K."/>
            <person name="Reenan R."/>
            <person name="Reily A."/>
            <person name="Remington K.A."/>
            <person name="Rieger T.T."/>
            <person name="Ritchie M.G."/>
            <person name="Robin C."/>
            <person name="Rogers Y.H."/>
            <person name="Rohde C."/>
            <person name="Rozas J."/>
            <person name="Rubenfield M.J."/>
            <person name="Ruiz A."/>
            <person name="Russo S."/>
            <person name="Salzberg S.L."/>
            <person name="Sanchez-Gracia A."/>
            <person name="Saranga D.J."/>
            <person name="Sato H."/>
            <person name="Schaeffer S.W."/>
            <person name="Schatz M.C."/>
            <person name="Schlenke T."/>
            <person name="Schwartz R."/>
            <person name="Segarra C."/>
            <person name="Singh R.S."/>
            <person name="Sirot L."/>
            <person name="Sirota M."/>
            <person name="Sisneros N.B."/>
            <person name="Smith C.D."/>
            <person name="Smith T.F."/>
            <person name="Spieth J."/>
            <person name="Stage D.E."/>
            <person name="Stark A."/>
            <person name="Stephan W."/>
            <person name="Strausberg R.L."/>
            <person name="Strempel S."/>
            <person name="Sturgill D."/>
            <person name="Sutton G."/>
            <person name="Sutton G.G."/>
            <person name="Tao W."/>
            <person name="Teichmann S."/>
            <person name="Tobari Y.N."/>
            <person name="Tomimura Y."/>
            <person name="Tsolas J.M."/>
            <person name="Valente V.L."/>
            <person name="Venter E."/>
            <person name="Venter J.C."/>
            <person name="Vicario S."/>
            <person name="Vieira F.G."/>
            <person name="Vilella A.J."/>
            <person name="Villasante A."/>
            <person name="Walenz B."/>
            <person name="Wang J."/>
            <person name="Wasserman M."/>
            <person name="Watts T."/>
            <person name="Wilson D."/>
            <person name="Wilson R.K."/>
            <person name="Wing R.A."/>
            <person name="Wolfner M.F."/>
            <person name="Wong A."/>
            <person name="Wong G.K."/>
            <person name="Wu C.I."/>
            <person name="Wu G."/>
            <person name="Yamamoto D."/>
            <person name="Yang H.P."/>
            <person name="Yang S.P."/>
            <person name="Yorke J.A."/>
            <person name="Yoshida K."/>
            <person name="Zdobnov E."/>
            <person name="Zhang P."/>
            <person name="Zhang Y."/>
            <person name="Zimin A.V."/>
            <person name="Baldwin J."/>
            <person name="Abdouelleil A."/>
            <person name="Abdulkadir J."/>
            <person name="Abebe A."/>
            <person name="Abera B."/>
            <person name="Abreu J."/>
            <person name="Acer S.C."/>
            <person name="Aftuck L."/>
            <person name="Alexander A."/>
            <person name="An P."/>
            <person name="Anderson E."/>
            <person name="Anderson S."/>
            <person name="Arachi H."/>
            <person name="Azer M."/>
            <person name="Bachantsang P."/>
            <person name="Barry A."/>
            <person name="Bayul T."/>
            <person name="Berlin A."/>
            <person name="Bessette D."/>
            <person name="Bloom T."/>
            <person name="Blye J."/>
            <person name="Boguslavskiy L."/>
            <person name="Bonnet C."/>
            <person name="Boukhgalter B."/>
            <person name="Bourzgui I."/>
            <person name="Brown A."/>
            <person name="Cahill P."/>
            <person name="Channer S."/>
            <person name="Cheshatsang Y."/>
            <person name="Chuda L."/>
            <person name="Citroen M."/>
            <person name="Collymore A."/>
            <person name="Cooke P."/>
            <person name="Costello M."/>
            <person name="D'Aco K."/>
            <person name="Daza R."/>
            <person name="De Haan G."/>
            <person name="DeGray S."/>
            <person name="DeMaso C."/>
            <person name="Dhargay N."/>
            <person name="Dooley K."/>
            <person name="Dooley E."/>
            <person name="Doricent M."/>
            <person name="Dorje P."/>
            <person name="Dorjee K."/>
            <person name="Dupes A."/>
            <person name="Elong R."/>
            <person name="Falk J."/>
            <person name="Farina A."/>
            <person name="Faro S."/>
            <person name="Ferguson D."/>
            <person name="Fisher S."/>
            <person name="Foley C.D."/>
            <person name="Franke A."/>
            <person name="Friedrich D."/>
            <person name="Gadbois L."/>
            <person name="Gearin G."/>
            <person name="Gearin C.R."/>
            <person name="Giannoukos G."/>
            <person name="Goode T."/>
            <person name="Graham J."/>
            <person name="Grandbois E."/>
            <person name="Grewal S."/>
            <person name="Gyaltsen K."/>
            <person name="Hafez N."/>
            <person name="Hagos B."/>
            <person name="Hall J."/>
            <person name="Henson C."/>
            <person name="Hollinger A."/>
            <person name="Honan T."/>
            <person name="Huard M.D."/>
            <person name="Hughes L."/>
            <person name="Hurhula B."/>
            <person name="Husby M.E."/>
            <person name="Kamat A."/>
            <person name="Kanga B."/>
            <person name="Kashin S."/>
            <person name="Khazanovich D."/>
            <person name="Kisner P."/>
            <person name="Lance K."/>
            <person name="Lara M."/>
            <person name="Lee W."/>
            <person name="Lennon N."/>
            <person name="Letendre F."/>
            <person name="LeVine R."/>
            <person name="Lipovsky A."/>
            <person name="Liu X."/>
            <person name="Liu J."/>
            <person name="Liu S."/>
            <person name="Lokyitsang T."/>
            <person name="Lokyitsang Y."/>
            <person name="Lubonja R."/>
            <person name="Lui A."/>
            <person name="MacDonald P."/>
            <person name="Magnisalis V."/>
            <person name="Maru K."/>
            <person name="Matthews C."/>
            <person name="McCusker W."/>
            <person name="McDonough S."/>
            <person name="Mehta T."/>
            <person name="Meldrim J."/>
            <person name="Meneus L."/>
            <person name="Mihai O."/>
            <person name="Mihalev A."/>
            <person name="Mihova T."/>
            <person name="Mittelman R."/>
            <person name="Mlenga V."/>
            <person name="Montmayeur A."/>
            <person name="Mulrain L."/>
            <person name="Navidi A."/>
            <person name="Naylor J."/>
            <person name="Negash T."/>
            <person name="Nguyen T."/>
            <person name="Nguyen N."/>
            <person name="Nicol R."/>
            <person name="Norbu C."/>
            <person name="Norbu N."/>
            <person name="Novod N."/>
            <person name="O'Neill B."/>
            <person name="Osman S."/>
            <person name="Markiewicz E."/>
            <person name="Oyono O.L."/>
            <person name="Patti C."/>
            <person name="Phunkhang P."/>
            <person name="Pierre F."/>
            <person name="Priest M."/>
            <person name="Raghuraman S."/>
            <person name="Rege F."/>
            <person name="Reyes R."/>
            <person name="Rise C."/>
            <person name="Rogov P."/>
            <person name="Ross K."/>
            <person name="Ryan E."/>
            <person name="Settipalli S."/>
            <person name="Shea T."/>
            <person name="Sherpa N."/>
            <person name="Shi L."/>
            <person name="Shih D."/>
            <person name="Sparrow T."/>
            <person name="Spaulding J."/>
            <person name="Stalker J."/>
            <person name="Stange-Thomann N."/>
            <person name="Stavropoulos S."/>
            <person name="Stone C."/>
            <person name="Strader C."/>
            <person name="Tesfaye S."/>
            <person name="Thomson T."/>
            <person name="Thoulutsang Y."/>
            <person name="Thoulutsang D."/>
            <person name="Topham K."/>
            <person name="Topping I."/>
            <person name="Tsamla T."/>
            <person name="Vassiliev H."/>
            <person name="Vo A."/>
            <person name="Wangchuk T."/>
            <person name="Wangdi T."/>
            <person name="Weiand M."/>
            <person name="Wilkinson J."/>
            <person name="Wilson A."/>
            <person name="Yadav S."/>
            <person name="Young G."/>
            <person name="Yu Q."/>
            <person name="Zembek L."/>
            <person name="Zhong D."/>
            <person name="Zimmer A."/>
            <person name="Zwirko Z."/>
            <person name="Jaffe D.B."/>
            <person name="Alvarez P."/>
            <person name="Brockman W."/>
            <person name="Butler J."/>
            <person name="Chin C."/>
            <person name="Gnerre S."/>
            <person name="Grabherr M."/>
            <person name="Kleber M."/>
            <person name="Mauceli E."/>
            <person name="MacCallum I."/>
        </authorList>
    </citation>
    <scope>NUCLEOTIDE SEQUENCE [LARGE SCALE GENOMIC DNA]</scope>
    <source>
        <strain evidence="10">Tucson 15287-2541.00</strain>
    </source>
</reference>
<feature type="coiled-coil region" evidence="6">
    <location>
        <begin position="215"/>
        <end position="256"/>
    </location>
</feature>
<dbReference type="SUPFAM" id="SSF57716">
    <property type="entry name" value="Glucocorticoid receptor-like (DNA-binding domain)"/>
    <property type="match status" value="1"/>
</dbReference>
<gene>
    <name evidence="9" type="primary">Dgri\GH14866</name>
    <name evidence="9" type="ORF">Dgri_GH14866</name>
</gene>
<evidence type="ECO:0000256" key="4">
    <source>
        <dbReference type="ARBA" id="ARBA00023125"/>
    </source>
</evidence>
<feature type="domain" description="THAP-type" evidence="8">
    <location>
        <begin position="1"/>
        <end position="88"/>
    </location>
</feature>
<dbReference type="InterPro" id="IPR038441">
    <property type="entry name" value="THAP_Znf_sf"/>
</dbReference>
<evidence type="ECO:0000313" key="9">
    <source>
        <dbReference type="EMBL" id="EDV97072.1"/>
    </source>
</evidence>
<keyword evidence="4 5" id="KW-0238">DNA-binding</keyword>
<dbReference type="OrthoDB" id="7331812at2759"/>
<dbReference type="GO" id="GO:0043565">
    <property type="term" value="F:sequence-specific DNA binding"/>
    <property type="evidence" value="ECO:0007669"/>
    <property type="project" value="InterPro"/>
</dbReference>
<keyword evidence="3" id="KW-0862">Zinc</keyword>
<keyword evidence="6" id="KW-0175">Coiled coil</keyword>
<dbReference type="Gene3D" id="6.20.210.20">
    <property type="entry name" value="THAP domain"/>
    <property type="match status" value="1"/>
</dbReference>
<dbReference type="SMART" id="SM00692">
    <property type="entry name" value="DM3"/>
    <property type="match status" value="1"/>
</dbReference>
<sequence>MRCAVRNCGNNNRNRDKKKWRYFHFPKDKEQLQKWIEFCDRKIVNTATACICNEHFTADDFERNMQYEFGFTRKNPTKLKPGSNPSLNEPYYKPAKTKIKGKRSRVKKDAPQSNLSREGEAVEGETLPELESKYSDSIQFELFDCVDDLKERAESVTSQEQSYDMIEYINETEEYANDFLSDDEQMQLEILDKLNAQSDAEHQVEIIDAERDNYARHLESEVSRLKRQVFFLQDERKKLKDEIENLRATVRNSRLKQGDALENLNNKMVCLLLEIQYGFQLLCNNLLD</sequence>
<dbReference type="InParanoid" id="B4J2I7"/>
<keyword evidence="2 5" id="KW-0863">Zinc-finger</keyword>
<evidence type="ECO:0000256" key="1">
    <source>
        <dbReference type="ARBA" id="ARBA00022723"/>
    </source>
</evidence>
<dbReference type="HOGENOM" id="CLU_1090964_0_0_1"/>
<evidence type="ECO:0000256" key="5">
    <source>
        <dbReference type="PROSITE-ProRule" id="PRU00309"/>
    </source>
</evidence>
<dbReference type="SMART" id="SM00980">
    <property type="entry name" value="THAP"/>
    <property type="match status" value="1"/>
</dbReference>
<evidence type="ECO:0000259" key="8">
    <source>
        <dbReference type="PROSITE" id="PS50950"/>
    </source>
</evidence>
<dbReference type="InterPro" id="IPR026516">
    <property type="entry name" value="THAP1/10"/>
</dbReference>
<evidence type="ECO:0000256" key="3">
    <source>
        <dbReference type="ARBA" id="ARBA00022833"/>
    </source>
</evidence>
<dbReference type="PANTHER" id="PTHR46600">
    <property type="entry name" value="THAP DOMAIN-CONTAINING"/>
    <property type="match status" value="1"/>
</dbReference>
<dbReference type="PANTHER" id="PTHR46600:SF11">
    <property type="entry name" value="THAP DOMAIN-CONTAINING PROTEIN 10"/>
    <property type="match status" value="1"/>
</dbReference>
<dbReference type="Pfam" id="PF05485">
    <property type="entry name" value="THAP"/>
    <property type="match status" value="1"/>
</dbReference>
<evidence type="ECO:0000256" key="2">
    <source>
        <dbReference type="ARBA" id="ARBA00022771"/>
    </source>
</evidence>
<keyword evidence="10" id="KW-1185">Reference proteome</keyword>
<dbReference type="KEGG" id="dgr:6556729"/>
<feature type="compositionally biased region" description="Basic residues" evidence="7">
    <location>
        <begin position="97"/>
        <end position="106"/>
    </location>
</feature>
<dbReference type="InterPro" id="IPR006612">
    <property type="entry name" value="THAP_Znf"/>
</dbReference>
<dbReference type="GO" id="GO:0008270">
    <property type="term" value="F:zinc ion binding"/>
    <property type="evidence" value="ECO:0007669"/>
    <property type="project" value="UniProtKB-KW"/>
</dbReference>
<name>B4J2I7_DROGR</name>
<evidence type="ECO:0000256" key="7">
    <source>
        <dbReference type="SAM" id="MobiDB-lite"/>
    </source>
</evidence>
<dbReference type="Proteomes" id="UP000001070">
    <property type="component" value="Unassembled WGS sequence"/>
</dbReference>
<proteinExistence type="predicted"/>
<dbReference type="PhylomeDB" id="B4J2I7"/>
<accession>B4J2I7</accession>
<dbReference type="eggNOG" id="KOG1721">
    <property type="taxonomic scope" value="Eukaryota"/>
</dbReference>
<keyword evidence="1" id="KW-0479">Metal-binding</keyword>
<evidence type="ECO:0000313" key="10">
    <source>
        <dbReference type="Proteomes" id="UP000001070"/>
    </source>
</evidence>
<protein>
    <submittedName>
        <fullName evidence="9">GH14866</fullName>
    </submittedName>
</protein>
<evidence type="ECO:0000256" key="6">
    <source>
        <dbReference type="SAM" id="Coils"/>
    </source>
</evidence>
<organism evidence="10">
    <name type="scientific">Drosophila grimshawi</name>
    <name type="common">Hawaiian fruit fly</name>
    <name type="synonym">Idiomyia grimshawi</name>
    <dbReference type="NCBI Taxonomy" id="7222"/>
    <lineage>
        <taxon>Eukaryota</taxon>
        <taxon>Metazoa</taxon>
        <taxon>Ecdysozoa</taxon>
        <taxon>Arthropoda</taxon>
        <taxon>Hexapoda</taxon>
        <taxon>Insecta</taxon>
        <taxon>Pterygota</taxon>
        <taxon>Neoptera</taxon>
        <taxon>Endopterygota</taxon>
        <taxon>Diptera</taxon>
        <taxon>Brachycera</taxon>
        <taxon>Muscomorpha</taxon>
        <taxon>Ephydroidea</taxon>
        <taxon>Drosophilidae</taxon>
        <taxon>Drosophila</taxon>
        <taxon>Hawaiian Drosophila</taxon>
    </lineage>
</organism>
<dbReference type="PROSITE" id="PS50950">
    <property type="entry name" value="ZF_THAP"/>
    <property type="match status" value="1"/>
</dbReference>
<dbReference type="EMBL" id="CH916366">
    <property type="protein sequence ID" value="EDV97072.1"/>
    <property type="molecule type" value="Genomic_DNA"/>
</dbReference>
<dbReference type="AlphaFoldDB" id="B4J2I7"/>